<comment type="caution">
    <text evidence="4">The sequence shown here is derived from an EMBL/GenBank/DDBJ whole genome shotgun (WGS) entry which is preliminary data.</text>
</comment>
<proteinExistence type="predicted"/>
<dbReference type="OrthoDB" id="8954335at2759"/>
<accession>A0A8J6C697</accession>
<evidence type="ECO:0000256" key="3">
    <source>
        <dbReference type="SAM" id="MobiDB-lite"/>
    </source>
</evidence>
<dbReference type="PANTHER" id="PTHR24073">
    <property type="entry name" value="DRAB5-RELATED"/>
    <property type="match status" value="1"/>
</dbReference>
<dbReference type="OMA" id="WVDAGEM"/>
<organism evidence="4 5">
    <name type="scientific">Diacronema lutheri</name>
    <name type="common">Unicellular marine alga</name>
    <name type="synonym">Monochrysis lutheri</name>
    <dbReference type="NCBI Taxonomy" id="2081491"/>
    <lineage>
        <taxon>Eukaryota</taxon>
        <taxon>Haptista</taxon>
        <taxon>Haptophyta</taxon>
        <taxon>Pavlovophyceae</taxon>
        <taxon>Pavlovales</taxon>
        <taxon>Pavlovaceae</taxon>
        <taxon>Diacronema</taxon>
    </lineage>
</organism>
<keyword evidence="1" id="KW-0547">Nucleotide-binding</keyword>
<dbReference type="InterPro" id="IPR001806">
    <property type="entry name" value="Small_GTPase"/>
</dbReference>
<dbReference type="Pfam" id="PF00071">
    <property type="entry name" value="Ras"/>
    <property type="match status" value="1"/>
</dbReference>
<evidence type="ECO:0000313" key="5">
    <source>
        <dbReference type="Proteomes" id="UP000751190"/>
    </source>
</evidence>
<evidence type="ECO:0000313" key="4">
    <source>
        <dbReference type="EMBL" id="KAG8461769.1"/>
    </source>
</evidence>
<evidence type="ECO:0000256" key="1">
    <source>
        <dbReference type="ARBA" id="ARBA00022741"/>
    </source>
</evidence>
<dbReference type="InterPro" id="IPR027417">
    <property type="entry name" value="P-loop_NTPase"/>
</dbReference>
<feature type="region of interest" description="Disordered" evidence="3">
    <location>
        <begin position="124"/>
        <end position="189"/>
    </location>
</feature>
<keyword evidence="2" id="KW-0342">GTP-binding</keyword>
<dbReference type="GO" id="GO:0005525">
    <property type="term" value="F:GTP binding"/>
    <property type="evidence" value="ECO:0007669"/>
    <property type="project" value="UniProtKB-KW"/>
</dbReference>
<dbReference type="PRINTS" id="PR00449">
    <property type="entry name" value="RASTRNSFRMNG"/>
</dbReference>
<feature type="compositionally biased region" description="Basic and acidic residues" evidence="3">
    <location>
        <begin position="124"/>
        <end position="133"/>
    </location>
</feature>
<keyword evidence="5" id="KW-1185">Reference proteome</keyword>
<sequence length="257" mass="27308">MADVEAGASYSLEPRPNDRVRLLVIGDGGSGKSSLIYLACQGAVLRGAKATIGCHVDAKLHNHHGASFLVEFVEVGGAEKFRSARSVFFMLRFDGVVMLHDMTNRNSRANLDRWRRELVAVRDEGGADRDARRSSHQHARAADGGLGAHAAEPRDGACDAPRPWPPPTERSASGSLSRRHGGGAAGSGEWVDAGEMGWLPCLTVGSKLDLLAPRPPMDESAGACVALASASADLSVLDAFVDRVIGFRRGDDRKTSL</sequence>
<dbReference type="Gene3D" id="3.40.50.300">
    <property type="entry name" value="P-loop containing nucleotide triphosphate hydrolases"/>
    <property type="match status" value="1"/>
</dbReference>
<name>A0A8J6C697_DIALT</name>
<dbReference type="Proteomes" id="UP000751190">
    <property type="component" value="Unassembled WGS sequence"/>
</dbReference>
<dbReference type="EMBL" id="JAGTXO010000024">
    <property type="protein sequence ID" value="KAG8461769.1"/>
    <property type="molecule type" value="Genomic_DNA"/>
</dbReference>
<dbReference type="GO" id="GO:0003924">
    <property type="term" value="F:GTPase activity"/>
    <property type="evidence" value="ECO:0007669"/>
    <property type="project" value="InterPro"/>
</dbReference>
<gene>
    <name evidence="4" type="ORF">KFE25_001387</name>
</gene>
<dbReference type="SUPFAM" id="SSF52540">
    <property type="entry name" value="P-loop containing nucleoside triphosphate hydrolases"/>
    <property type="match status" value="1"/>
</dbReference>
<evidence type="ECO:0000256" key="2">
    <source>
        <dbReference type="ARBA" id="ARBA00023134"/>
    </source>
</evidence>
<dbReference type="AlphaFoldDB" id="A0A8J6C697"/>
<reference evidence="4" key="1">
    <citation type="submission" date="2021-05" db="EMBL/GenBank/DDBJ databases">
        <title>The genome of the haptophyte Pavlova lutheri (Diacronema luteri, Pavlovales) - a model for lipid biosynthesis in eukaryotic algae.</title>
        <authorList>
            <person name="Hulatt C.J."/>
            <person name="Posewitz M.C."/>
        </authorList>
    </citation>
    <scope>NUCLEOTIDE SEQUENCE</scope>
    <source>
        <strain evidence="4">NIVA-4/92</strain>
    </source>
</reference>
<protein>
    <submittedName>
        <fullName evidence="4">Uncharacterized protein</fullName>
    </submittedName>
</protein>